<evidence type="ECO:0000256" key="1">
    <source>
        <dbReference type="ARBA" id="ARBA00010266"/>
    </source>
</evidence>
<dbReference type="InterPro" id="IPR002901">
    <property type="entry name" value="MGlyc_endo_b_GlcNAc-like_dom"/>
</dbReference>
<dbReference type="SMART" id="SM00257">
    <property type="entry name" value="LysM"/>
    <property type="match status" value="3"/>
</dbReference>
<feature type="domain" description="LysM" evidence="7">
    <location>
        <begin position="244"/>
        <end position="288"/>
    </location>
</feature>
<proteinExistence type="inferred from homology"/>
<keyword evidence="9" id="KW-1185">Reference proteome</keyword>
<dbReference type="InterPro" id="IPR018392">
    <property type="entry name" value="LysM"/>
</dbReference>
<keyword evidence="4" id="KW-0378">Hydrolase</keyword>
<keyword evidence="6" id="KW-0732">Signal</keyword>
<dbReference type="AlphaFoldDB" id="A0A841C7J9"/>
<protein>
    <recommendedName>
        <fullName evidence="5">Peptidoglycan hydrolase</fullName>
    </recommendedName>
</protein>
<keyword evidence="3" id="KW-0081">Bacteriolytic enzyme</keyword>
<gene>
    <name evidence="8" type="ORF">HNQ37_000402</name>
</gene>
<dbReference type="SUPFAM" id="SSF54106">
    <property type="entry name" value="LysM domain"/>
    <property type="match status" value="3"/>
</dbReference>
<feature type="domain" description="LysM" evidence="7">
    <location>
        <begin position="184"/>
        <end position="228"/>
    </location>
</feature>
<dbReference type="InterPro" id="IPR051056">
    <property type="entry name" value="Glycosyl_Hydrolase_73"/>
</dbReference>
<dbReference type="Gene3D" id="1.10.530.10">
    <property type="match status" value="1"/>
</dbReference>
<evidence type="ECO:0000313" key="9">
    <source>
        <dbReference type="Proteomes" id="UP000562464"/>
    </source>
</evidence>
<evidence type="ECO:0000256" key="6">
    <source>
        <dbReference type="SAM" id="SignalP"/>
    </source>
</evidence>
<evidence type="ECO:0000256" key="5">
    <source>
        <dbReference type="ARBA" id="ARBA00032108"/>
    </source>
</evidence>
<dbReference type="Proteomes" id="UP000562464">
    <property type="component" value="Unassembled WGS sequence"/>
</dbReference>
<dbReference type="EMBL" id="JACHHV010000004">
    <property type="protein sequence ID" value="MBB5887531.1"/>
    <property type="molecule type" value="Genomic_DNA"/>
</dbReference>
<dbReference type="Pfam" id="PF01476">
    <property type="entry name" value="LysM"/>
    <property type="match status" value="3"/>
</dbReference>
<dbReference type="Gene3D" id="3.10.350.10">
    <property type="entry name" value="LysM domain"/>
    <property type="match status" value="3"/>
</dbReference>
<evidence type="ECO:0000259" key="7">
    <source>
        <dbReference type="PROSITE" id="PS51782"/>
    </source>
</evidence>
<dbReference type="RefSeq" id="WP_183538800.1">
    <property type="nucleotide sequence ID" value="NZ_JACHHV010000004.1"/>
</dbReference>
<keyword evidence="2" id="KW-0929">Antimicrobial</keyword>
<accession>A0A841C7J9</accession>
<dbReference type="GO" id="GO:0031640">
    <property type="term" value="P:killing of cells of another organism"/>
    <property type="evidence" value="ECO:0007669"/>
    <property type="project" value="UniProtKB-KW"/>
</dbReference>
<feature type="domain" description="LysM" evidence="7">
    <location>
        <begin position="302"/>
        <end position="346"/>
    </location>
</feature>
<dbReference type="Pfam" id="PF01832">
    <property type="entry name" value="Glucosaminidase"/>
    <property type="match status" value="1"/>
</dbReference>
<name>A0A841C7J9_9LACT</name>
<feature type="signal peptide" evidence="6">
    <location>
        <begin position="1"/>
        <end position="18"/>
    </location>
</feature>
<reference evidence="8 9" key="1">
    <citation type="submission" date="2020-08" db="EMBL/GenBank/DDBJ databases">
        <title>Genomic Encyclopedia of Type Strains, Phase IV (KMG-IV): sequencing the most valuable type-strain genomes for metagenomic binning, comparative biology and taxonomic classification.</title>
        <authorList>
            <person name="Goeker M."/>
        </authorList>
    </citation>
    <scope>NUCLEOTIDE SEQUENCE [LARGE SCALE GENOMIC DNA]</scope>
    <source>
        <strain evidence="8 9">DSM 14925</strain>
    </source>
</reference>
<organism evidence="8 9">
    <name type="scientific">Lactovum miscens</name>
    <dbReference type="NCBI Taxonomy" id="190387"/>
    <lineage>
        <taxon>Bacteria</taxon>
        <taxon>Bacillati</taxon>
        <taxon>Bacillota</taxon>
        <taxon>Bacilli</taxon>
        <taxon>Lactobacillales</taxon>
        <taxon>Streptococcaceae</taxon>
        <taxon>Lactovum</taxon>
    </lineage>
</organism>
<dbReference type="PANTHER" id="PTHR33308:SF9">
    <property type="entry name" value="PEPTIDOGLYCAN HYDROLASE FLGJ"/>
    <property type="match status" value="1"/>
</dbReference>
<dbReference type="PANTHER" id="PTHR33308">
    <property type="entry name" value="PEPTIDOGLYCAN HYDROLASE FLGJ"/>
    <property type="match status" value="1"/>
</dbReference>
<evidence type="ECO:0000256" key="4">
    <source>
        <dbReference type="ARBA" id="ARBA00022801"/>
    </source>
</evidence>
<feature type="chain" id="PRO_5038992926" description="Peptidoglycan hydrolase" evidence="6">
    <location>
        <begin position="19"/>
        <end position="346"/>
    </location>
</feature>
<dbReference type="Gene3D" id="4.10.80.30">
    <property type="entry name" value="DNA polymerase, domain 6"/>
    <property type="match status" value="1"/>
</dbReference>
<comment type="similarity">
    <text evidence="1">Belongs to the glycosyl hydrolase 73 family.</text>
</comment>
<comment type="caution">
    <text evidence="8">The sequence shown here is derived from an EMBL/GenBank/DDBJ whole genome shotgun (WGS) entry which is preliminary data.</text>
</comment>
<dbReference type="CDD" id="cd00118">
    <property type="entry name" value="LysM"/>
    <property type="match status" value="3"/>
</dbReference>
<dbReference type="GO" id="GO:0004040">
    <property type="term" value="F:amidase activity"/>
    <property type="evidence" value="ECO:0007669"/>
    <property type="project" value="InterPro"/>
</dbReference>
<evidence type="ECO:0000313" key="8">
    <source>
        <dbReference type="EMBL" id="MBB5887531.1"/>
    </source>
</evidence>
<dbReference type="InterPro" id="IPR036779">
    <property type="entry name" value="LysM_dom_sf"/>
</dbReference>
<dbReference type="GO" id="GO:0042742">
    <property type="term" value="P:defense response to bacterium"/>
    <property type="evidence" value="ECO:0007669"/>
    <property type="project" value="UniProtKB-KW"/>
</dbReference>
<evidence type="ECO:0000256" key="2">
    <source>
        <dbReference type="ARBA" id="ARBA00022529"/>
    </source>
</evidence>
<dbReference type="SMART" id="SM00047">
    <property type="entry name" value="LYZ2"/>
    <property type="match status" value="1"/>
</dbReference>
<sequence length="346" mass="36728">MSKIKKIMFSAAMTVATAGIGGVTARASTVSDFAQIAVPVANHYGLYPSVMIAQALLESNSGQSLLASDYNNYFGIKWTNGESIDLPTTEYLNGEAKAITQPFQVYSSEEESFDAQGQLLANYYPGTLRANTSSYQDALAALQGVYATDPNYENILDSIIQTYDLTAFDNGNYTTQATVSTSVDQYSVLPGDSLWSIATSSGMTVSDLETLNNLNTDSILQIGQILSVKSSEPSLTSESFSAEGTYKVQEGDNLWLIALNSGTTVSALADLNGISEEATLQVGQILQLTEASQTNSNNQSARSYKVQSGDTISAIANNFGLSVQDLVSLNGLPDANALAVGQILNL</sequence>
<dbReference type="PROSITE" id="PS51782">
    <property type="entry name" value="LYSM"/>
    <property type="match status" value="3"/>
</dbReference>
<evidence type="ECO:0000256" key="3">
    <source>
        <dbReference type="ARBA" id="ARBA00022638"/>
    </source>
</evidence>